<evidence type="ECO:0000256" key="1">
    <source>
        <dbReference type="ARBA" id="ARBA00001931"/>
    </source>
</evidence>
<feature type="domain" description="Pyrrolo-quinoline quinone repeat" evidence="6">
    <location>
        <begin position="61"/>
        <end position="463"/>
    </location>
</feature>
<comment type="similarity">
    <text evidence="2">Belongs to the bacterial PQQ dehydrogenase family.</text>
</comment>
<feature type="chain" id="PRO_5032995217" description="Pyrrolo-quinoline quinone repeat domain-containing protein" evidence="5">
    <location>
        <begin position="33"/>
        <end position="728"/>
    </location>
</feature>
<dbReference type="PANTHER" id="PTHR32303">
    <property type="entry name" value="QUINOPROTEIN ALCOHOL DEHYDROGENASE (CYTOCHROME C)"/>
    <property type="match status" value="1"/>
</dbReference>
<dbReference type="InterPro" id="IPR018391">
    <property type="entry name" value="PQQ_b-propeller_rpt"/>
</dbReference>
<evidence type="ECO:0000256" key="5">
    <source>
        <dbReference type="SAM" id="SignalP"/>
    </source>
</evidence>
<dbReference type="Pfam" id="PF01011">
    <property type="entry name" value="PQQ"/>
    <property type="match status" value="2"/>
</dbReference>
<organism evidence="7 8">
    <name type="scientific">Polymorphospora rubra</name>
    <dbReference type="NCBI Taxonomy" id="338584"/>
    <lineage>
        <taxon>Bacteria</taxon>
        <taxon>Bacillati</taxon>
        <taxon>Actinomycetota</taxon>
        <taxon>Actinomycetes</taxon>
        <taxon>Micromonosporales</taxon>
        <taxon>Micromonosporaceae</taxon>
        <taxon>Polymorphospora</taxon>
    </lineage>
</organism>
<keyword evidence="3" id="KW-0560">Oxidoreductase</keyword>
<dbReference type="Proteomes" id="UP000680866">
    <property type="component" value="Chromosome"/>
</dbReference>
<gene>
    <name evidence="7" type="ORF">Prubr_54710</name>
</gene>
<feature type="signal peptide" evidence="5">
    <location>
        <begin position="1"/>
        <end position="32"/>
    </location>
</feature>
<feature type="domain" description="Pyrrolo-quinoline quinone repeat" evidence="6">
    <location>
        <begin position="509"/>
        <end position="571"/>
    </location>
</feature>
<evidence type="ECO:0000313" key="7">
    <source>
        <dbReference type="EMBL" id="BCJ68450.1"/>
    </source>
</evidence>
<dbReference type="InterPro" id="IPR008972">
    <property type="entry name" value="Cupredoxin"/>
</dbReference>
<dbReference type="EMBL" id="AP023359">
    <property type="protein sequence ID" value="BCJ68450.1"/>
    <property type="molecule type" value="Genomic_DNA"/>
</dbReference>
<comment type="cofactor">
    <cofactor evidence="1">
        <name>pyrroloquinoline quinone</name>
        <dbReference type="ChEBI" id="CHEBI:58442"/>
    </cofactor>
</comment>
<dbReference type="PROSITE" id="PS51318">
    <property type="entry name" value="TAT"/>
    <property type="match status" value="1"/>
</dbReference>
<dbReference type="SMART" id="SM00564">
    <property type="entry name" value="PQQ"/>
    <property type="match status" value="5"/>
</dbReference>
<evidence type="ECO:0000259" key="6">
    <source>
        <dbReference type="Pfam" id="PF01011"/>
    </source>
</evidence>
<protein>
    <recommendedName>
        <fullName evidence="6">Pyrrolo-quinoline quinone repeat domain-containing protein</fullName>
    </recommendedName>
</protein>
<feature type="compositionally biased region" description="Low complexity" evidence="4">
    <location>
        <begin position="34"/>
        <end position="49"/>
    </location>
</feature>
<dbReference type="InterPro" id="IPR011047">
    <property type="entry name" value="Quinoprotein_ADH-like_sf"/>
</dbReference>
<evidence type="ECO:0000256" key="4">
    <source>
        <dbReference type="SAM" id="MobiDB-lite"/>
    </source>
</evidence>
<name>A0A810N653_9ACTN</name>
<keyword evidence="8" id="KW-1185">Reference proteome</keyword>
<keyword evidence="5" id="KW-0732">Signal</keyword>
<dbReference type="Gene3D" id="2.60.40.420">
    <property type="entry name" value="Cupredoxins - blue copper proteins"/>
    <property type="match status" value="1"/>
</dbReference>
<sequence length="728" mass="78611">MTGISRRSFTFGASSLALGGLAATQLATPAVAAPAQPAAGTPGAAPAQPRSFGRTGPDFPQVCGDYGNQNHSTLKKITRQNVSRLRGAWRVDLEGGDTSQSQQSTAVAENGVIYVQTRQQGVYAVDGRTGAVKWRRRLSERTADLRGVALAEGRVFTTDGDNYVWALDKRTGEVIWRRQLLTADEEGDPDAGCDPEQGQCGGQRGVLAGAVIHYDNRLFIGMAGSTGGARGRAYCLNATDGRIEWIFWGAPGEGEYGNDTWAGDSWKTGGAVPWIHPAVDPDLNLVYWTFGNPYPRTDGSSREGANLFANSIVAIDIATGRRRWHFQSVHHDIWDYDNVMAPVLADLRIGNRLRKVVIYGSKTCYFYVLDRATGEPVHGMEERPVPQEARQKTWPTQPFPGGEPFVQTHPTYDNPTRPVPFYPWGGLYDVFWDRATILYPGAGGGADWSHNSFNPRTGLLYTGYGLINSSFSNTRGGRVNTARPFGQGTGGGIVATDPRTNTVVWRKPSEWSLAHGNGILTTDGGVMFQGGPDGVLHAMDDTNGKTLWSWQTGAGVATSPITYEVDGEQYVAVLAGGNGLPYRDVPRGDFLWAFKIGGKVPPAPAPTPPSKVIDITAAAVAGSAVNFTVTLGRTWDAANRRPAAQENTVSTSAMAPQHLTVRVGDTVTFVNPADNTRPHSASSFFESEWDTDVLQPGESATHTFTRPGTYFYNDCVYPQSTGKIVVTK</sequence>
<dbReference type="KEGG" id="pry:Prubr_54710"/>
<dbReference type="RefSeq" id="WP_212817683.1">
    <property type="nucleotide sequence ID" value="NZ_AP023359.1"/>
</dbReference>
<dbReference type="AlphaFoldDB" id="A0A810N653"/>
<proteinExistence type="inferred from homology"/>
<evidence type="ECO:0000256" key="3">
    <source>
        <dbReference type="ARBA" id="ARBA00023002"/>
    </source>
</evidence>
<reference evidence="7" key="1">
    <citation type="submission" date="2020-08" db="EMBL/GenBank/DDBJ databases">
        <title>Whole genome shotgun sequence of Polymorphospora rubra NBRC 101157.</title>
        <authorList>
            <person name="Komaki H."/>
            <person name="Tamura T."/>
        </authorList>
    </citation>
    <scope>NUCLEOTIDE SEQUENCE</scope>
    <source>
        <strain evidence="7">NBRC 101157</strain>
    </source>
</reference>
<dbReference type="InterPro" id="IPR002372">
    <property type="entry name" value="PQQ_rpt_dom"/>
</dbReference>
<dbReference type="SUPFAM" id="SSF50998">
    <property type="entry name" value="Quinoprotein alcohol dehydrogenase-like"/>
    <property type="match status" value="1"/>
</dbReference>
<evidence type="ECO:0000313" key="8">
    <source>
        <dbReference type="Proteomes" id="UP000680866"/>
    </source>
</evidence>
<evidence type="ECO:0000256" key="2">
    <source>
        <dbReference type="ARBA" id="ARBA00008156"/>
    </source>
</evidence>
<dbReference type="Gene3D" id="2.140.10.10">
    <property type="entry name" value="Quinoprotein alcohol dehydrogenase-like superfamily"/>
    <property type="match status" value="1"/>
</dbReference>
<accession>A0A810N653</accession>
<dbReference type="GO" id="GO:0016491">
    <property type="term" value="F:oxidoreductase activity"/>
    <property type="evidence" value="ECO:0007669"/>
    <property type="project" value="UniProtKB-KW"/>
</dbReference>
<dbReference type="SUPFAM" id="SSF49503">
    <property type="entry name" value="Cupredoxins"/>
    <property type="match status" value="1"/>
</dbReference>
<feature type="region of interest" description="Disordered" evidence="4">
    <location>
        <begin position="34"/>
        <end position="57"/>
    </location>
</feature>
<dbReference type="InterPro" id="IPR006311">
    <property type="entry name" value="TAT_signal"/>
</dbReference>